<accession>A0A229W2C5</accession>
<proteinExistence type="predicted"/>
<protein>
    <submittedName>
        <fullName evidence="1">Uncharacterized protein</fullName>
    </submittedName>
</protein>
<dbReference type="AlphaFoldDB" id="A0A229W2C5"/>
<reference evidence="1" key="1">
    <citation type="submission" date="2021-08" db="EMBL/GenBank/DDBJ databases">
        <title>Global Aspergillus fumigatus from environmental and clinical sources.</title>
        <authorList>
            <person name="Barber A."/>
            <person name="Sae-Ong T."/>
        </authorList>
    </citation>
    <scope>NUCLEOTIDE SEQUENCE</scope>
    <source>
        <strain evidence="1">NRZ-2016-071</strain>
    </source>
</reference>
<dbReference type="Proteomes" id="UP000813423">
    <property type="component" value="Unassembled WGS sequence"/>
</dbReference>
<organism evidence="1 2">
    <name type="scientific">Aspergillus fumigatus</name>
    <name type="common">Neosartorya fumigata</name>
    <dbReference type="NCBI Taxonomy" id="746128"/>
    <lineage>
        <taxon>Eukaryota</taxon>
        <taxon>Fungi</taxon>
        <taxon>Dikarya</taxon>
        <taxon>Ascomycota</taxon>
        <taxon>Pezizomycotina</taxon>
        <taxon>Eurotiomycetes</taxon>
        <taxon>Eurotiomycetidae</taxon>
        <taxon>Eurotiales</taxon>
        <taxon>Aspergillaceae</taxon>
        <taxon>Aspergillus</taxon>
        <taxon>Aspergillus subgen. Fumigati</taxon>
    </lineage>
</organism>
<sequence length="54" mass="5498">MKVFATLFLLAASATAALAAVPAPNAGCSQPGQYCNGGTFLCCNNRQCNNNVCS</sequence>
<evidence type="ECO:0000313" key="2">
    <source>
        <dbReference type="Proteomes" id="UP000813423"/>
    </source>
</evidence>
<dbReference type="EMBL" id="JAIBSC010000073">
    <property type="protein sequence ID" value="KAH1900765.1"/>
    <property type="molecule type" value="Genomic_DNA"/>
</dbReference>
<name>A0A229W2C5_ASPFM</name>
<gene>
    <name evidence="1" type="ORF">KXV57_008364</name>
</gene>
<comment type="caution">
    <text evidence="1">The sequence shown here is derived from an EMBL/GenBank/DDBJ whole genome shotgun (WGS) entry which is preliminary data.</text>
</comment>
<evidence type="ECO:0000313" key="1">
    <source>
        <dbReference type="EMBL" id="KAH1900765.1"/>
    </source>
</evidence>